<name>A0A5B7G6Y8_PORTR</name>
<accession>A0A5B7G6Y8</accession>
<proteinExistence type="predicted"/>
<reference evidence="1 2" key="1">
    <citation type="submission" date="2019-05" db="EMBL/GenBank/DDBJ databases">
        <title>Another draft genome of Portunus trituberculatus and its Hox gene families provides insights of decapod evolution.</title>
        <authorList>
            <person name="Jeong J.-H."/>
            <person name="Song I."/>
            <person name="Kim S."/>
            <person name="Choi T."/>
            <person name="Kim D."/>
            <person name="Ryu S."/>
            <person name="Kim W."/>
        </authorList>
    </citation>
    <scope>NUCLEOTIDE SEQUENCE [LARGE SCALE GENOMIC DNA]</scope>
    <source>
        <tissue evidence="1">Muscle</tissue>
    </source>
</reference>
<keyword evidence="2" id="KW-1185">Reference proteome</keyword>
<dbReference type="OrthoDB" id="10018574at2759"/>
<organism evidence="1 2">
    <name type="scientific">Portunus trituberculatus</name>
    <name type="common">Swimming crab</name>
    <name type="synonym">Neptunus trituberculatus</name>
    <dbReference type="NCBI Taxonomy" id="210409"/>
    <lineage>
        <taxon>Eukaryota</taxon>
        <taxon>Metazoa</taxon>
        <taxon>Ecdysozoa</taxon>
        <taxon>Arthropoda</taxon>
        <taxon>Crustacea</taxon>
        <taxon>Multicrustacea</taxon>
        <taxon>Malacostraca</taxon>
        <taxon>Eumalacostraca</taxon>
        <taxon>Eucarida</taxon>
        <taxon>Decapoda</taxon>
        <taxon>Pleocyemata</taxon>
        <taxon>Brachyura</taxon>
        <taxon>Eubrachyura</taxon>
        <taxon>Portunoidea</taxon>
        <taxon>Portunidae</taxon>
        <taxon>Portuninae</taxon>
        <taxon>Portunus</taxon>
    </lineage>
</organism>
<dbReference type="Proteomes" id="UP000324222">
    <property type="component" value="Unassembled WGS sequence"/>
</dbReference>
<dbReference type="EMBL" id="VSRR010011439">
    <property type="protein sequence ID" value="MPC53185.1"/>
    <property type="molecule type" value="Genomic_DNA"/>
</dbReference>
<protein>
    <submittedName>
        <fullName evidence="1">Uncharacterized protein</fullName>
    </submittedName>
</protein>
<comment type="caution">
    <text evidence="1">The sequence shown here is derived from an EMBL/GenBank/DDBJ whole genome shotgun (WGS) entry which is preliminary data.</text>
</comment>
<evidence type="ECO:0000313" key="2">
    <source>
        <dbReference type="Proteomes" id="UP000324222"/>
    </source>
</evidence>
<sequence>METWRQDTLSPTQTLYNITRIMESVSKVIFLTFSSDGSQLLVVLSMGRVHLYTKGAGLHQWTSSHTCDWDGEDILHINFFHGGIRVGFYFTFEFVFEKR</sequence>
<dbReference type="AlphaFoldDB" id="A0A5B7G6Y8"/>
<evidence type="ECO:0000313" key="1">
    <source>
        <dbReference type="EMBL" id="MPC53185.1"/>
    </source>
</evidence>
<gene>
    <name evidence="1" type="ORF">E2C01_047072</name>
</gene>